<organism evidence="1 2">
    <name type="scientific">Nonlabens dokdonensis</name>
    <dbReference type="NCBI Taxonomy" id="328515"/>
    <lineage>
        <taxon>Bacteria</taxon>
        <taxon>Pseudomonadati</taxon>
        <taxon>Bacteroidota</taxon>
        <taxon>Flavobacteriia</taxon>
        <taxon>Flavobacteriales</taxon>
        <taxon>Flavobacteriaceae</taxon>
        <taxon>Nonlabens</taxon>
    </lineage>
</organism>
<evidence type="ECO:0000313" key="1">
    <source>
        <dbReference type="EMBL" id="OUS12583.1"/>
    </source>
</evidence>
<proteinExistence type="predicted"/>
<dbReference type="Proteomes" id="UP000196102">
    <property type="component" value="Unassembled WGS sequence"/>
</dbReference>
<gene>
    <name evidence="1" type="ORF">A9Q93_10165</name>
</gene>
<name>A0A1Z8AQL4_9FLAO</name>
<accession>A0A1Z8AQL4</accession>
<dbReference type="RefSeq" id="WP_303687322.1">
    <property type="nucleotide sequence ID" value="NZ_CAJXYO010000005.1"/>
</dbReference>
<dbReference type="EMBL" id="MAAX01000157">
    <property type="protein sequence ID" value="OUS12583.1"/>
    <property type="molecule type" value="Genomic_DNA"/>
</dbReference>
<reference evidence="2" key="1">
    <citation type="journal article" date="2017" name="Proc. Natl. Acad. Sci. U.S.A.">
        <title>Simulation of Deepwater Horizon oil plume reveals substrate specialization within a complex community of hydrocarbon-degraders.</title>
        <authorList>
            <person name="Hu P."/>
            <person name="Dubinsky E.A."/>
            <person name="Probst A.J."/>
            <person name="Wang J."/>
            <person name="Sieber C.M.K."/>
            <person name="Tom L.M."/>
            <person name="Gardinali P."/>
            <person name="Banfield J.F."/>
            <person name="Atlas R.M."/>
            <person name="Andersen G.L."/>
        </authorList>
    </citation>
    <scope>NUCLEOTIDE SEQUENCE [LARGE SCALE GENOMIC DNA]</scope>
</reference>
<sequence>MNDLLEKYWSGNTSLSDEQALRDYFSSENVAPEHEVYRNLFQSFEMEQMEEEGSFDAFAKVKHKETLENKANRRTWKGLAIAAGFALLMTVGGNYYNQQTQPDLGTYETPEEARAAAMDMLELVSSKFNKGRKNMAPMKTLDNKTAAVFNLK</sequence>
<dbReference type="AlphaFoldDB" id="A0A1Z8AQL4"/>
<evidence type="ECO:0000313" key="2">
    <source>
        <dbReference type="Proteomes" id="UP000196102"/>
    </source>
</evidence>
<protein>
    <submittedName>
        <fullName evidence="1">Uncharacterized protein</fullName>
    </submittedName>
</protein>
<comment type="caution">
    <text evidence="1">The sequence shown here is derived from an EMBL/GenBank/DDBJ whole genome shotgun (WGS) entry which is preliminary data.</text>
</comment>